<reference evidence="2" key="1">
    <citation type="submission" date="2023-08" db="EMBL/GenBank/DDBJ databases">
        <authorList>
            <person name="Chen Y."/>
            <person name="Shah S."/>
            <person name="Dougan E. K."/>
            <person name="Thang M."/>
            <person name="Chan C."/>
        </authorList>
    </citation>
    <scope>NUCLEOTIDE SEQUENCE</scope>
</reference>
<feature type="compositionally biased region" description="Polar residues" evidence="1">
    <location>
        <begin position="95"/>
        <end position="104"/>
    </location>
</feature>
<organism evidence="2 3">
    <name type="scientific">Effrenium voratum</name>
    <dbReference type="NCBI Taxonomy" id="2562239"/>
    <lineage>
        <taxon>Eukaryota</taxon>
        <taxon>Sar</taxon>
        <taxon>Alveolata</taxon>
        <taxon>Dinophyceae</taxon>
        <taxon>Suessiales</taxon>
        <taxon>Symbiodiniaceae</taxon>
        <taxon>Effrenium</taxon>
    </lineage>
</organism>
<keyword evidence="3" id="KW-1185">Reference proteome</keyword>
<proteinExistence type="predicted"/>
<evidence type="ECO:0000313" key="3">
    <source>
        <dbReference type="Proteomes" id="UP001178507"/>
    </source>
</evidence>
<sequence length="131" mass="14025">MGCGASVHPKSFSDVSPSLPTGAPTGRPFFDAEKKAKKKAAQVISWDGEALAQNLQLQADEEFQEKMRAAGICSEDSEEDDTSTRSGTVAHLDSTENLSNLSSVEDSRRGEGLPQSRLRVHHSLPTIVSNG</sequence>
<gene>
    <name evidence="2" type="ORF">EVOR1521_LOCUS18698</name>
</gene>
<feature type="region of interest" description="Disordered" evidence="1">
    <location>
        <begin position="72"/>
        <end position="131"/>
    </location>
</feature>
<protein>
    <submittedName>
        <fullName evidence="2">Uncharacterized protein</fullName>
    </submittedName>
</protein>
<dbReference type="EMBL" id="CAUJNA010002680">
    <property type="protein sequence ID" value="CAJ1393944.1"/>
    <property type="molecule type" value="Genomic_DNA"/>
</dbReference>
<dbReference type="Proteomes" id="UP001178507">
    <property type="component" value="Unassembled WGS sequence"/>
</dbReference>
<comment type="caution">
    <text evidence="2">The sequence shown here is derived from an EMBL/GenBank/DDBJ whole genome shotgun (WGS) entry which is preliminary data.</text>
</comment>
<name>A0AA36IUU4_9DINO</name>
<evidence type="ECO:0000256" key="1">
    <source>
        <dbReference type="SAM" id="MobiDB-lite"/>
    </source>
</evidence>
<dbReference type="AlphaFoldDB" id="A0AA36IUU4"/>
<evidence type="ECO:0000313" key="2">
    <source>
        <dbReference type="EMBL" id="CAJ1393944.1"/>
    </source>
</evidence>
<accession>A0AA36IUU4</accession>
<feature type="region of interest" description="Disordered" evidence="1">
    <location>
        <begin position="1"/>
        <end position="29"/>
    </location>
</feature>